<organism evidence="2 3">
    <name type="scientific">Ustilaginoidea virens</name>
    <name type="common">Rice false smut fungus</name>
    <name type="synonym">Villosiclava virens</name>
    <dbReference type="NCBI Taxonomy" id="1159556"/>
    <lineage>
        <taxon>Eukaryota</taxon>
        <taxon>Fungi</taxon>
        <taxon>Dikarya</taxon>
        <taxon>Ascomycota</taxon>
        <taxon>Pezizomycotina</taxon>
        <taxon>Sordariomycetes</taxon>
        <taxon>Hypocreomycetidae</taxon>
        <taxon>Hypocreales</taxon>
        <taxon>Clavicipitaceae</taxon>
        <taxon>Ustilaginoidea</taxon>
    </lineage>
</organism>
<dbReference type="KEGG" id="uvi:66067329"/>
<dbReference type="EMBL" id="CP072757">
    <property type="protein sequence ID" value="QUC22311.1"/>
    <property type="molecule type" value="Genomic_DNA"/>
</dbReference>
<evidence type="ECO:0000256" key="1">
    <source>
        <dbReference type="SAM" id="MobiDB-lite"/>
    </source>
</evidence>
<gene>
    <name evidence="2" type="ORF">UV8b_06552</name>
</gene>
<dbReference type="GeneID" id="66067329"/>
<evidence type="ECO:0000313" key="2">
    <source>
        <dbReference type="EMBL" id="QUC22311.1"/>
    </source>
</evidence>
<feature type="region of interest" description="Disordered" evidence="1">
    <location>
        <begin position="111"/>
        <end position="147"/>
    </location>
</feature>
<evidence type="ECO:0000313" key="3">
    <source>
        <dbReference type="Proteomes" id="UP000027002"/>
    </source>
</evidence>
<proteinExistence type="predicted"/>
<dbReference type="RefSeq" id="XP_042999984.1">
    <property type="nucleotide sequence ID" value="XM_043144049.1"/>
</dbReference>
<protein>
    <submittedName>
        <fullName evidence="2">Uncharacterized protein</fullName>
    </submittedName>
</protein>
<keyword evidence="3" id="KW-1185">Reference proteome</keyword>
<feature type="region of interest" description="Disordered" evidence="1">
    <location>
        <begin position="194"/>
        <end position="219"/>
    </location>
</feature>
<sequence>MLKSSTVDVDHLIAFVKANGIVPDWMNMQLPLGRNMSQCISVVEHMTAESRLPKRWSTGSSGESASNGLRGGHVAGDAHYPRAKNPSTPNTATPVAILPRPASWLDQSYSIANPPQRAQPKKRGRPSRADKAKRDLRPNLPPHLAPRPYQATAQRPILPAVGPNGDLVRSRAQATSGYALGMDEGARSSKRRCLGAVAQKQPAGSSSAAHIPVTSSSAL</sequence>
<reference evidence="2" key="1">
    <citation type="submission" date="2020-03" db="EMBL/GenBank/DDBJ databases">
        <title>A mixture of massive structural variations and highly conserved coding sequences in Ustilaginoidea virens genome.</title>
        <authorList>
            <person name="Zhang K."/>
            <person name="Zhao Z."/>
            <person name="Zhang Z."/>
            <person name="Li Y."/>
            <person name="Hsiang T."/>
            <person name="Sun W."/>
        </authorList>
    </citation>
    <scope>NUCLEOTIDE SEQUENCE</scope>
    <source>
        <strain evidence="2">UV-8b</strain>
    </source>
</reference>
<accession>A0A8E5MJY5</accession>
<feature type="compositionally biased region" description="Polar residues" evidence="1">
    <location>
        <begin position="57"/>
        <end position="67"/>
    </location>
</feature>
<dbReference type="AlphaFoldDB" id="A0A8E5MJY5"/>
<dbReference type="OrthoDB" id="5371646at2759"/>
<name>A0A8E5MJY5_USTVR</name>
<feature type="region of interest" description="Disordered" evidence="1">
    <location>
        <begin position="51"/>
        <end position="95"/>
    </location>
</feature>
<feature type="compositionally biased region" description="Polar residues" evidence="1">
    <location>
        <begin position="202"/>
        <end position="219"/>
    </location>
</feature>
<dbReference type="Proteomes" id="UP000027002">
    <property type="component" value="Chromosome 5"/>
</dbReference>
<feature type="compositionally biased region" description="Basic and acidic residues" evidence="1">
    <location>
        <begin position="127"/>
        <end position="137"/>
    </location>
</feature>